<dbReference type="STRING" id="571298.SAMN04488026_106118"/>
<gene>
    <name evidence="9" type="primary">lnt</name>
    <name evidence="11" type="ORF">SAMN04488026_106118</name>
</gene>
<dbReference type="InterPro" id="IPR036526">
    <property type="entry name" value="C-N_Hydrolase_sf"/>
</dbReference>
<evidence type="ECO:0000256" key="5">
    <source>
        <dbReference type="ARBA" id="ARBA00022692"/>
    </source>
</evidence>
<dbReference type="UniPathway" id="UPA00666"/>
<keyword evidence="7 9" id="KW-0472">Membrane</keyword>
<accession>A0A1G9G4W3</accession>
<dbReference type="HAMAP" id="MF_01148">
    <property type="entry name" value="Lnt"/>
    <property type="match status" value="1"/>
</dbReference>
<evidence type="ECO:0000256" key="3">
    <source>
        <dbReference type="ARBA" id="ARBA00022475"/>
    </source>
</evidence>
<dbReference type="CDD" id="cd07571">
    <property type="entry name" value="ALP_N-acyl_transferase"/>
    <property type="match status" value="1"/>
</dbReference>
<evidence type="ECO:0000256" key="8">
    <source>
        <dbReference type="ARBA" id="ARBA00023315"/>
    </source>
</evidence>
<dbReference type="PANTHER" id="PTHR38686">
    <property type="entry name" value="APOLIPOPROTEIN N-ACYLTRANSFERASE"/>
    <property type="match status" value="1"/>
</dbReference>
<dbReference type="Pfam" id="PF00795">
    <property type="entry name" value="CN_hydrolase"/>
    <property type="match status" value="1"/>
</dbReference>
<evidence type="ECO:0000256" key="6">
    <source>
        <dbReference type="ARBA" id="ARBA00022989"/>
    </source>
</evidence>
<keyword evidence="4 9" id="KW-0808">Transferase</keyword>
<comment type="catalytic activity">
    <reaction evidence="9">
        <text>N-terminal S-1,2-diacyl-sn-glyceryl-L-cysteinyl-[lipoprotein] + a glycerophospholipid = N-acyl-S-1,2-diacyl-sn-glyceryl-L-cysteinyl-[lipoprotein] + a 2-acyl-sn-glycero-3-phospholipid + H(+)</text>
        <dbReference type="Rhea" id="RHEA:48228"/>
        <dbReference type="Rhea" id="RHEA-COMP:14681"/>
        <dbReference type="Rhea" id="RHEA-COMP:14684"/>
        <dbReference type="ChEBI" id="CHEBI:15378"/>
        <dbReference type="ChEBI" id="CHEBI:136912"/>
        <dbReference type="ChEBI" id="CHEBI:140656"/>
        <dbReference type="ChEBI" id="CHEBI:140657"/>
        <dbReference type="ChEBI" id="CHEBI:140660"/>
        <dbReference type="EC" id="2.3.1.269"/>
    </reaction>
</comment>
<dbReference type="InterPro" id="IPR003010">
    <property type="entry name" value="C-N_Hydrolase"/>
</dbReference>
<dbReference type="InterPro" id="IPR045378">
    <property type="entry name" value="LNT_N"/>
</dbReference>
<keyword evidence="11" id="KW-0449">Lipoprotein</keyword>
<dbReference type="SUPFAM" id="SSF56317">
    <property type="entry name" value="Carbon-nitrogen hydrolase"/>
    <property type="match status" value="1"/>
</dbReference>
<evidence type="ECO:0000256" key="1">
    <source>
        <dbReference type="ARBA" id="ARBA00004651"/>
    </source>
</evidence>
<feature type="transmembrane region" description="Helical" evidence="9">
    <location>
        <begin position="162"/>
        <end position="184"/>
    </location>
</feature>
<feature type="transmembrane region" description="Helical" evidence="9">
    <location>
        <begin position="34"/>
        <end position="50"/>
    </location>
</feature>
<dbReference type="GO" id="GO:0042158">
    <property type="term" value="P:lipoprotein biosynthetic process"/>
    <property type="evidence" value="ECO:0007669"/>
    <property type="project" value="UniProtKB-UniRule"/>
</dbReference>
<feature type="transmembrane region" description="Helical" evidence="9">
    <location>
        <begin position="191"/>
        <end position="210"/>
    </location>
</feature>
<feature type="transmembrane region" description="Helical" evidence="9">
    <location>
        <begin position="126"/>
        <end position="150"/>
    </location>
</feature>
<dbReference type="GO" id="GO:0016410">
    <property type="term" value="F:N-acyltransferase activity"/>
    <property type="evidence" value="ECO:0007669"/>
    <property type="project" value="UniProtKB-UniRule"/>
</dbReference>
<dbReference type="OrthoDB" id="9804277at2"/>
<keyword evidence="12" id="KW-1185">Reference proteome</keyword>
<dbReference type="Proteomes" id="UP000199382">
    <property type="component" value="Unassembled WGS sequence"/>
</dbReference>
<feature type="transmembrane region" description="Helical" evidence="9">
    <location>
        <begin position="57"/>
        <end position="77"/>
    </location>
</feature>
<evidence type="ECO:0000313" key="12">
    <source>
        <dbReference type="Proteomes" id="UP000199382"/>
    </source>
</evidence>
<dbReference type="AlphaFoldDB" id="A0A1G9G4W3"/>
<proteinExistence type="inferred from homology"/>
<dbReference type="InterPro" id="IPR004563">
    <property type="entry name" value="Apolipo_AcylTrfase"/>
</dbReference>
<dbReference type="EMBL" id="FNEK01000061">
    <property type="protein sequence ID" value="SDK95656.1"/>
    <property type="molecule type" value="Genomic_DNA"/>
</dbReference>
<comment type="subcellular location">
    <subcellularLocation>
        <location evidence="1 9">Cell membrane</location>
        <topology evidence="1 9">Multi-pass membrane protein</topology>
    </subcellularLocation>
</comment>
<dbReference type="PANTHER" id="PTHR38686:SF1">
    <property type="entry name" value="APOLIPOPROTEIN N-ACYLTRANSFERASE"/>
    <property type="match status" value="1"/>
</dbReference>
<evidence type="ECO:0000256" key="7">
    <source>
        <dbReference type="ARBA" id="ARBA00023136"/>
    </source>
</evidence>
<dbReference type="EC" id="2.3.1.269" evidence="9"/>
<evidence type="ECO:0000256" key="9">
    <source>
        <dbReference type="HAMAP-Rule" id="MF_01148"/>
    </source>
</evidence>
<evidence type="ECO:0000313" key="11">
    <source>
        <dbReference type="EMBL" id="SDK95656.1"/>
    </source>
</evidence>
<keyword evidence="8 9" id="KW-0012">Acyltransferase</keyword>
<dbReference type="Gene3D" id="3.60.110.10">
    <property type="entry name" value="Carbon-nitrogen hydrolase"/>
    <property type="match status" value="1"/>
</dbReference>
<protein>
    <recommendedName>
        <fullName evidence="9">Apolipoprotein N-acyltransferase</fullName>
        <shortName evidence="9">ALP N-acyltransferase</shortName>
        <ecNumber evidence="9">2.3.1.269</ecNumber>
    </recommendedName>
</protein>
<feature type="transmembrane region" description="Helical" evidence="9">
    <location>
        <begin position="89"/>
        <end position="114"/>
    </location>
</feature>
<dbReference type="GO" id="GO:0005886">
    <property type="term" value="C:plasma membrane"/>
    <property type="evidence" value="ECO:0007669"/>
    <property type="project" value="UniProtKB-SubCell"/>
</dbReference>
<evidence type="ECO:0000256" key="4">
    <source>
        <dbReference type="ARBA" id="ARBA00022679"/>
    </source>
</evidence>
<sequence length="509" mass="54887">MNLERTVQSRRGGLSLAFGLGLLCAAGQAPLGWAWLSLAALAVAIALLTLPERWQVVAWRGWAFGTGYFAGGLFWIVEPFLVDLPRHGWMAPFALVFLAGGLALFWAAAFGLAARFGRRRVLRIGWLVLLLTGAEILRSFLFTGFPWVLIGHIWIGAPQMQFAALAGAHGLTLFTLIAAAMPALFGARRAVLGVIAGAALASLPAGYGHFRLPPGPVVPAEPAQVIRLVQPNAPQHEKWDPDLVPLFYQRQLDLTSVDPVPGQKRPDVIIWPETSIPWLLQYAEPAFAEMAEAAQGAQILVGLQKQSAEGAWFNTMAVLAPDGTVEDSYDKHHLVPFGEYMPLMHVFARWGVFGLAANETGGYTAGPGPALLNLGTAGQVLPLICYEAIFPNDIARAPGRADWLVQITNDAWFGQVAGPWQHLALARLRAVEQGLPMLRAANTGISAAIDPYGRVIAALPMGRAGKLDVVLPAPLAPTFYAQHADLPVFLFLAVLFFSLVAFSRKTHFG</sequence>
<reference evidence="11 12" key="1">
    <citation type="submission" date="2016-10" db="EMBL/GenBank/DDBJ databases">
        <authorList>
            <person name="de Groot N.N."/>
        </authorList>
    </citation>
    <scope>NUCLEOTIDE SEQUENCE [LARGE SCALE GENOMIC DNA]</scope>
    <source>
        <strain evidence="11 12">DSM 25294</strain>
    </source>
</reference>
<name>A0A1G9G4W3_9RHOB</name>
<comment type="pathway">
    <text evidence="9">Protein modification; lipoprotein biosynthesis (N-acyl transfer).</text>
</comment>
<comment type="similarity">
    <text evidence="2 9">Belongs to the CN hydrolase family. Apolipoprotein N-acyltransferase subfamily.</text>
</comment>
<dbReference type="Pfam" id="PF20154">
    <property type="entry name" value="LNT_N"/>
    <property type="match status" value="1"/>
</dbReference>
<feature type="domain" description="CN hydrolase" evidence="10">
    <location>
        <begin position="229"/>
        <end position="477"/>
    </location>
</feature>
<keyword evidence="3 9" id="KW-1003">Cell membrane</keyword>
<keyword evidence="5 9" id="KW-0812">Transmembrane</keyword>
<keyword evidence="6 9" id="KW-1133">Transmembrane helix</keyword>
<comment type="function">
    <text evidence="9">Catalyzes the phospholipid dependent N-acylation of the N-terminal cysteine of apolipoprotein, the last step in lipoprotein maturation.</text>
</comment>
<feature type="transmembrane region" description="Helical" evidence="9">
    <location>
        <begin position="12"/>
        <end position="28"/>
    </location>
</feature>
<dbReference type="PROSITE" id="PS50263">
    <property type="entry name" value="CN_HYDROLASE"/>
    <property type="match status" value="1"/>
</dbReference>
<evidence type="ECO:0000256" key="2">
    <source>
        <dbReference type="ARBA" id="ARBA00010065"/>
    </source>
</evidence>
<dbReference type="NCBIfam" id="TIGR00546">
    <property type="entry name" value="lnt"/>
    <property type="match status" value="1"/>
</dbReference>
<dbReference type="RefSeq" id="WP_093161981.1">
    <property type="nucleotide sequence ID" value="NZ_FNEK01000061.1"/>
</dbReference>
<feature type="transmembrane region" description="Helical" evidence="9">
    <location>
        <begin position="486"/>
        <end position="503"/>
    </location>
</feature>
<organism evidence="11 12">
    <name type="scientific">Aliiruegeria lutimaris</name>
    <dbReference type="NCBI Taxonomy" id="571298"/>
    <lineage>
        <taxon>Bacteria</taxon>
        <taxon>Pseudomonadati</taxon>
        <taxon>Pseudomonadota</taxon>
        <taxon>Alphaproteobacteria</taxon>
        <taxon>Rhodobacterales</taxon>
        <taxon>Roseobacteraceae</taxon>
        <taxon>Aliiruegeria</taxon>
    </lineage>
</organism>
<evidence type="ECO:0000259" key="10">
    <source>
        <dbReference type="PROSITE" id="PS50263"/>
    </source>
</evidence>